<dbReference type="EMBL" id="BGZK01002182">
    <property type="protein sequence ID" value="GBP91565.1"/>
    <property type="molecule type" value="Genomic_DNA"/>
</dbReference>
<sequence>MEKSSRPRTALNECVKVVVRCRPLSEKEKLEGYDENEAGSRPAVDWRARSTTREMQFLFAGCARAGLRNDARPRAEGGGAFTRCRMCPLGA</sequence>
<gene>
    <name evidence="1" type="ORF">EVAR_67164_1</name>
</gene>
<proteinExistence type="predicted"/>
<dbReference type="AlphaFoldDB" id="A0A4C1ZY33"/>
<evidence type="ECO:0000313" key="2">
    <source>
        <dbReference type="Proteomes" id="UP000299102"/>
    </source>
</evidence>
<organism evidence="1 2">
    <name type="scientific">Eumeta variegata</name>
    <name type="common">Bagworm moth</name>
    <name type="synonym">Eumeta japonica</name>
    <dbReference type="NCBI Taxonomy" id="151549"/>
    <lineage>
        <taxon>Eukaryota</taxon>
        <taxon>Metazoa</taxon>
        <taxon>Ecdysozoa</taxon>
        <taxon>Arthropoda</taxon>
        <taxon>Hexapoda</taxon>
        <taxon>Insecta</taxon>
        <taxon>Pterygota</taxon>
        <taxon>Neoptera</taxon>
        <taxon>Endopterygota</taxon>
        <taxon>Lepidoptera</taxon>
        <taxon>Glossata</taxon>
        <taxon>Ditrysia</taxon>
        <taxon>Tineoidea</taxon>
        <taxon>Psychidae</taxon>
        <taxon>Oiketicinae</taxon>
        <taxon>Eumeta</taxon>
    </lineage>
</organism>
<protein>
    <recommendedName>
        <fullName evidence="3">Kinesin motor domain-containing protein</fullName>
    </recommendedName>
</protein>
<evidence type="ECO:0008006" key="3">
    <source>
        <dbReference type="Google" id="ProtNLM"/>
    </source>
</evidence>
<name>A0A4C1ZY33_EUMVA</name>
<keyword evidence="2" id="KW-1185">Reference proteome</keyword>
<dbReference type="Proteomes" id="UP000299102">
    <property type="component" value="Unassembled WGS sequence"/>
</dbReference>
<reference evidence="1 2" key="1">
    <citation type="journal article" date="2019" name="Commun. Biol.">
        <title>The bagworm genome reveals a unique fibroin gene that provides high tensile strength.</title>
        <authorList>
            <person name="Kono N."/>
            <person name="Nakamura H."/>
            <person name="Ohtoshi R."/>
            <person name="Tomita M."/>
            <person name="Numata K."/>
            <person name="Arakawa K."/>
        </authorList>
    </citation>
    <scope>NUCLEOTIDE SEQUENCE [LARGE SCALE GENOMIC DNA]</scope>
</reference>
<dbReference type="OrthoDB" id="3176171at2759"/>
<evidence type="ECO:0000313" key="1">
    <source>
        <dbReference type="EMBL" id="GBP91565.1"/>
    </source>
</evidence>
<accession>A0A4C1ZY33</accession>
<comment type="caution">
    <text evidence="1">The sequence shown here is derived from an EMBL/GenBank/DDBJ whole genome shotgun (WGS) entry which is preliminary data.</text>
</comment>